<evidence type="ECO:0000259" key="3">
    <source>
        <dbReference type="PROSITE" id="PS50837"/>
    </source>
</evidence>
<organism evidence="4 5">
    <name type="scientific">Orbilia oligospora</name>
    <name type="common">Nematode-trapping fungus</name>
    <name type="synonym">Arthrobotrys oligospora</name>
    <dbReference type="NCBI Taxonomy" id="2813651"/>
    <lineage>
        <taxon>Eukaryota</taxon>
        <taxon>Fungi</taxon>
        <taxon>Dikarya</taxon>
        <taxon>Ascomycota</taxon>
        <taxon>Pezizomycotina</taxon>
        <taxon>Orbiliomycetes</taxon>
        <taxon>Orbiliales</taxon>
        <taxon>Orbiliaceae</taxon>
        <taxon>Orbilia</taxon>
    </lineage>
</organism>
<dbReference type="GO" id="GO:0009116">
    <property type="term" value="P:nucleoside metabolic process"/>
    <property type="evidence" value="ECO:0007669"/>
    <property type="project" value="InterPro"/>
</dbReference>
<name>A0A7C8QFZ2_ORBOL</name>
<dbReference type="PROSITE" id="PS50082">
    <property type="entry name" value="WD_REPEATS_2"/>
    <property type="match status" value="2"/>
</dbReference>
<dbReference type="InterPro" id="IPR056884">
    <property type="entry name" value="NPHP3-like_N"/>
</dbReference>
<dbReference type="PROSITE" id="PS50837">
    <property type="entry name" value="NACHT"/>
    <property type="match status" value="1"/>
</dbReference>
<dbReference type="InterPro" id="IPR007111">
    <property type="entry name" value="NACHT_NTPase"/>
</dbReference>
<dbReference type="Gene3D" id="3.40.50.1580">
    <property type="entry name" value="Nucleoside phosphorylase domain"/>
    <property type="match status" value="1"/>
</dbReference>
<sequence>MDLDLDTEDYTIGWICALPLELEAATAVLDKIHPELPIPDKNDTNSYKFGQVGSYNIVLACLPSGSMGTTSAAVVVANMHRSFPFVGNCLMVGIGGGAPLLPQNDIRLGDVVVGIPKGNYGGVLPYLFGKTMQEGKFVQTGRYLNGPPTLFLNAISKLRSEQDSGIHTILADALSKEPVSGKFARPRLDHLYEMDYDHLDETKPCSDCDSSKLVTRAVRDERQHQSYIHYGLIASGDQVMRHGMTRDKLSREQDVLCFEMEAEGIANTLPLLVIRGICDYADSHKNKVWQPYAALVAAAFAKALMLCLPVRDSNEGSRTSKIRISLPVAKGATFGSFGTEGEPMCLNHTRENLLRVITDWATTSDTQTTKQIFWLSGGAGTGKSTIARTVAKFLKDEDLLGGSFFFRRGTEDCSRAERFITTLAADLRFHVRGVSASICKALGKDPQITERNLGEQFEELVQKPLVEAKPIRRTILVIDALDECENENHVLAIVRFLALLTDIDCSIRVFITSRGETFINDIFKVLPQVVQKRVLHDVEELEIESDIRVFFQHKLAMIRAKRGLIEDWPTSTGIESLVKIASPLFIVAANICRFLDDRRFRPDVQLSNLLGCESGPIIMEANSDKSLQWTYRHILTQSLAGTTRFQRATIIREFKGIIGIIVLLEQPLSLPCLSRLISMDRKGVETRLEGFHSVLNIPTDPDGPIRTLHLSFREFLLDVDMKTNNPFWQDEHEIHRNIAQYCIKLMRDRLKKNICGLKSPGVFRSEVSSSAISQALTGDIAYACRYWVTHLVKAQDELKDEDEIHQFLQNFCLEWLEATSLLDLYSNNIYAITALKSILSINEATQLGDYLYDLGRFIQYNTDIITKAPMQVYHSALLWSPTESLVRKRFFGTHLRWVKVAPNVGKNWEPWTHIAEDGKCASIIKFSHDSRYIARHTYWPKCITIRDCTSGALRQKIKLDSGWGESFHAMEFLPDGQSLAIVVSTKIHVLDLDSGKCLGCFDTIKKLTRLYSLSTRLRLAKPDGGHIVRLSPGGRFAVVAGSDNVVRMWSIDSREVVQSFDFPVEVQITGLEISPNLEFIATLSYPSTLSLQNTRSCAFFQNERINFIRPAKLKFSPDSRYLVYLVDGPNDNTGPFMVSRRLDSKLGLQEQRLYRTNFNPALWVWEFVSDEKVALSGLEDGSIEIWDLHAGTKVERLFANRGETISSIAISPNHMLLAASGNRTGVRLRDILPQELGSNVPVASSPGQCKDLDSDLHRNSHLVLNPNFDRNFDMAPRNSEVEDLDIQSVCRSPDGNNLAIRLRVGYIEFQMAFYNLSSGGVVLQSRSKIFRDLEFSFTERSMGSSHGFFSPDGKIFVTAGRSSIFAEDVFSWLVLIFDTKSPKGEPIQQLRVDWKKIIRGVSCSCEGDLLAVHLGFPRDSKVDTHIWNTDNWTKVRAMGEYEPFPCLMDISPKTTFSPDVENKTVYTIQTELGPVFFNMLALGNGYKLSKNYRIPKYELNRDLYLYLHHGWIIRRQTKDKTLWIPANFYLDMARHWSDYFQSIHTIIWRPLGLSASTADGGLHVLELDFEKYEADNKITLETPTE</sequence>
<dbReference type="SUPFAM" id="SSF52540">
    <property type="entry name" value="P-loop containing nucleoside triphosphate hydrolases"/>
    <property type="match status" value="1"/>
</dbReference>
<proteinExistence type="predicted"/>
<feature type="repeat" description="WD" evidence="2">
    <location>
        <begin position="1167"/>
        <end position="1196"/>
    </location>
</feature>
<dbReference type="Gene3D" id="2.130.10.10">
    <property type="entry name" value="YVTN repeat-like/Quinoprotein amine dehydrogenase"/>
    <property type="match status" value="2"/>
</dbReference>
<evidence type="ECO:0000256" key="1">
    <source>
        <dbReference type="ARBA" id="ARBA00022737"/>
    </source>
</evidence>
<dbReference type="SMART" id="SM00320">
    <property type="entry name" value="WD40"/>
    <property type="match status" value="3"/>
</dbReference>
<evidence type="ECO:0000256" key="2">
    <source>
        <dbReference type="PROSITE-ProRule" id="PRU00221"/>
    </source>
</evidence>
<dbReference type="SUPFAM" id="SSF82171">
    <property type="entry name" value="DPP6 N-terminal domain-like"/>
    <property type="match status" value="2"/>
</dbReference>
<gene>
    <name evidence="4" type="ORF">TWF106_010221</name>
</gene>
<dbReference type="SUPFAM" id="SSF53167">
    <property type="entry name" value="Purine and uridine phosphorylases"/>
    <property type="match status" value="1"/>
</dbReference>
<dbReference type="InterPro" id="IPR001680">
    <property type="entry name" value="WD40_rpt"/>
</dbReference>
<evidence type="ECO:0000313" key="5">
    <source>
        <dbReference type="Proteomes" id="UP000472727"/>
    </source>
</evidence>
<keyword evidence="2" id="KW-0853">WD repeat</keyword>
<dbReference type="PANTHER" id="PTHR46082:SF11">
    <property type="entry name" value="AAA+ ATPASE DOMAIN-CONTAINING PROTEIN-RELATED"/>
    <property type="match status" value="1"/>
</dbReference>
<feature type="domain" description="NACHT" evidence="3">
    <location>
        <begin position="371"/>
        <end position="514"/>
    </location>
</feature>
<dbReference type="Proteomes" id="UP000472727">
    <property type="component" value="Unassembled WGS sequence"/>
</dbReference>
<reference evidence="4 5" key="1">
    <citation type="submission" date="2019-06" db="EMBL/GenBank/DDBJ databases">
        <authorList>
            <person name="Palmer J.M."/>
        </authorList>
    </citation>
    <scope>NUCLEOTIDE SEQUENCE [LARGE SCALE GENOMIC DNA]</scope>
    <source>
        <strain evidence="4 5">TWF106</strain>
    </source>
</reference>
<dbReference type="InterPro" id="IPR027417">
    <property type="entry name" value="P-loop_NTPase"/>
</dbReference>
<keyword evidence="1" id="KW-0677">Repeat</keyword>
<evidence type="ECO:0000313" key="4">
    <source>
        <dbReference type="EMBL" id="KAF3211501.1"/>
    </source>
</evidence>
<accession>A0A7C8QFZ2</accession>
<dbReference type="InterPro" id="IPR053137">
    <property type="entry name" value="NLR-like"/>
</dbReference>
<dbReference type="InterPro" id="IPR035994">
    <property type="entry name" value="Nucleoside_phosphorylase_sf"/>
</dbReference>
<dbReference type="Pfam" id="PF24883">
    <property type="entry name" value="NPHP3_N"/>
    <property type="match status" value="1"/>
</dbReference>
<dbReference type="GO" id="GO:0003824">
    <property type="term" value="F:catalytic activity"/>
    <property type="evidence" value="ECO:0007669"/>
    <property type="project" value="InterPro"/>
</dbReference>
<dbReference type="PANTHER" id="PTHR46082">
    <property type="entry name" value="ATP/GTP-BINDING PROTEIN-RELATED"/>
    <property type="match status" value="1"/>
</dbReference>
<comment type="caution">
    <text evidence="4">The sequence shown here is derived from an EMBL/GenBank/DDBJ whole genome shotgun (WGS) entry which is preliminary data.</text>
</comment>
<feature type="repeat" description="WD" evidence="2">
    <location>
        <begin position="1028"/>
        <end position="1059"/>
    </location>
</feature>
<dbReference type="Gene3D" id="3.40.50.300">
    <property type="entry name" value="P-loop containing nucleotide triphosphate hydrolases"/>
    <property type="match status" value="1"/>
</dbReference>
<dbReference type="InterPro" id="IPR015943">
    <property type="entry name" value="WD40/YVTN_repeat-like_dom_sf"/>
</dbReference>
<protein>
    <recommendedName>
        <fullName evidence="3">NACHT domain-containing protein</fullName>
    </recommendedName>
</protein>
<dbReference type="EMBL" id="WIWS01000074">
    <property type="protein sequence ID" value="KAF3211501.1"/>
    <property type="molecule type" value="Genomic_DNA"/>
</dbReference>